<dbReference type="GO" id="GO:0005524">
    <property type="term" value="F:ATP binding"/>
    <property type="evidence" value="ECO:0007669"/>
    <property type="project" value="UniProtKB-KW"/>
</dbReference>
<feature type="compositionally biased region" description="Low complexity" evidence="9">
    <location>
        <begin position="1757"/>
        <end position="1768"/>
    </location>
</feature>
<dbReference type="Pfam" id="PF24580">
    <property type="entry name" value="DUF7607"/>
    <property type="match status" value="1"/>
</dbReference>
<dbReference type="InterPro" id="IPR044574">
    <property type="entry name" value="ARIP4-like"/>
</dbReference>
<keyword evidence="5" id="KW-0347">Helicase</keyword>
<evidence type="ECO:0000313" key="14">
    <source>
        <dbReference type="Proteomes" id="UP001213681"/>
    </source>
</evidence>
<dbReference type="InterPro" id="IPR038718">
    <property type="entry name" value="SNF2-like_sf"/>
</dbReference>
<feature type="domain" description="Helicase C-terminal" evidence="12">
    <location>
        <begin position="1336"/>
        <end position="1495"/>
    </location>
</feature>
<dbReference type="PROSITE" id="PS50105">
    <property type="entry name" value="SAM_DOMAIN"/>
    <property type="match status" value="1"/>
</dbReference>
<evidence type="ECO:0000256" key="1">
    <source>
        <dbReference type="ARBA" id="ARBA00004123"/>
    </source>
</evidence>
<feature type="compositionally biased region" description="Polar residues" evidence="9">
    <location>
        <begin position="1834"/>
        <end position="1843"/>
    </location>
</feature>
<dbReference type="SUPFAM" id="SSF52540">
    <property type="entry name" value="P-loop containing nucleoside triphosphate hydrolases"/>
    <property type="match status" value="2"/>
</dbReference>
<reference evidence="13" key="1">
    <citation type="submission" date="2022-12" db="EMBL/GenBank/DDBJ databases">
        <authorList>
            <person name="Petersen C."/>
        </authorList>
    </citation>
    <scope>NUCLEOTIDE SEQUENCE</scope>
    <source>
        <strain evidence="13">IBT 16125</strain>
    </source>
</reference>
<feature type="region of interest" description="Disordered" evidence="9">
    <location>
        <begin position="644"/>
        <end position="700"/>
    </location>
</feature>
<dbReference type="Gene3D" id="3.40.50.10810">
    <property type="entry name" value="Tandem AAA-ATPase domain"/>
    <property type="match status" value="1"/>
</dbReference>
<dbReference type="RefSeq" id="XP_056770355.1">
    <property type="nucleotide sequence ID" value="XM_056906248.1"/>
</dbReference>
<feature type="compositionally biased region" description="Basic and acidic residues" evidence="9">
    <location>
        <begin position="900"/>
        <end position="916"/>
    </location>
</feature>
<reference evidence="13" key="2">
    <citation type="journal article" date="2023" name="IMA Fungus">
        <title>Comparative genomic study of the Penicillium genus elucidates a diverse pangenome and 15 lateral gene transfer events.</title>
        <authorList>
            <person name="Petersen C."/>
            <person name="Sorensen T."/>
            <person name="Nielsen M.R."/>
            <person name="Sondergaard T.E."/>
            <person name="Sorensen J.L."/>
            <person name="Fitzpatrick D.A."/>
            <person name="Frisvad J.C."/>
            <person name="Nielsen K.L."/>
        </authorList>
    </citation>
    <scope>NUCLEOTIDE SEQUENCE</scope>
    <source>
        <strain evidence="13">IBT 16125</strain>
    </source>
</reference>
<dbReference type="InterPro" id="IPR001650">
    <property type="entry name" value="Helicase_C-like"/>
</dbReference>
<dbReference type="GO" id="GO:0003677">
    <property type="term" value="F:DNA binding"/>
    <property type="evidence" value="ECO:0007669"/>
    <property type="project" value="UniProtKB-KW"/>
</dbReference>
<dbReference type="Pfam" id="PF00271">
    <property type="entry name" value="Helicase_C"/>
    <property type="match status" value="1"/>
</dbReference>
<keyword evidence="4" id="KW-0378">Hydrolase</keyword>
<evidence type="ECO:0000256" key="5">
    <source>
        <dbReference type="ARBA" id="ARBA00022806"/>
    </source>
</evidence>
<dbReference type="Pfam" id="PF00176">
    <property type="entry name" value="SNF2-rel_dom"/>
    <property type="match status" value="1"/>
</dbReference>
<dbReference type="SMART" id="SM00487">
    <property type="entry name" value="DEXDc"/>
    <property type="match status" value="1"/>
</dbReference>
<dbReference type="CDD" id="cd18007">
    <property type="entry name" value="DEXHc_ATRX-like"/>
    <property type="match status" value="1"/>
</dbReference>
<evidence type="ECO:0000259" key="12">
    <source>
        <dbReference type="PROSITE" id="PS51194"/>
    </source>
</evidence>
<evidence type="ECO:0000256" key="4">
    <source>
        <dbReference type="ARBA" id="ARBA00022801"/>
    </source>
</evidence>
<feature type="compositionally biased region" description="Low complexity" evidence="9">
    <location>
        <begin position="644"/>
        <end position="662"/>
    </location>
</feature>
<protein>
    <recommendedName>
        <fullName evidence="15">SNF2 family helicase/ATPase</fullName>
    </recommendedName>
</protein>
<evidence type="ECO:0000256" key="9">
    <source>
        <dbReference type="SAM" id="MobiDB-lite"/>
    </source>
</evidence>
<feature type="region of interest" description="Disordered" evidence="9">
    <location>
        <begin position="1796"/>
        <end position="1956"/>
    </location>
</feature>
<evidence type="ECO:0000256" key="3">
    <source>
        <dbReference type="ARBA" id="ARBA00022741"/>
    </source>
</evidence>
<sequence length="1986" mass="220570">MDTQNSDPVDWGVDQVVKFLCNPQEAPWADSATSSRPNLTALGTALRDNEINGEALLHDVDREALRDDLGIKALGHRSSVLRAIDWLRVRSPKYQTSKLNLPSTNKLSTEHILSSVNSPVINASVEPPSHIPSLPPDIPPAPVASDTTGNRQMVKQNFPSFNQPQSTGKISSSVNSPPTTFMEPPSANSSVLPEMTLAPTAAVMKVKRRIAPTQVIDSNGQRVGDGIVPTGQASLHNQATDLSPQPIVESMENSSTEAVGDDGGRPKVSLSGANLVGSSTMALELQLSADKSLRLKKADDFFEQLLAKHPSGGQEDEILPLYGESDAEYDEETLKEIDEDELDSMAGLSWSECEAIVSEFIAAHERAWKEHHLPKHRQYAQVVWQQARDARTGKAYKSDVSKNLARFRLRLKSQRDALIKVKYRSKTAFHAACRVMDTTLDQICFEEWRLETIELEKCPPFVPPPPRVFRPRKHRMIEVDEESLGSDTEIASDDEASGNEASADESESESESGGDIPARPQRELPWSAPRTKPLVTLRSDSSEEDFVANKRRRLMGSQDHTDAERLISLSKLGPFAEIEDEESYPPSGTDQFSPSGALLLDSSPQALRRSDMADEMLIETPPLNPTLPASSPQDFEMDDDLLVKTPPLNPTNLPQPNTTLKLSLLSPEQPSGNNGDLVLRPQPFKTPSRSVSLEKDSSDITSPNMDDIDVFDMVVLMNSRDVEAEKNRIWLLAKYLTGLPSEENKYFGPYMEELMDPVYMEEVTLALQAMLKNQCHLAGRTEEQSQPAMRLGAYFVSWHSCKMLTARGMGKEPIQEALEALEDDDDMSMFLAFFHRLKKLYASYRAWLSRQPFRKSGHSTYSESAGSDSNPHRRKKKSRSKPFGPRPLSTMQRDAQARQAKQDKDRERLRMARESKGLSNSDPEGQAVTFKEPVIYLHPHLGRYVKPHQLTGIQFMWRELIEADNQQGCLLAHVMGLGKSMQVISLLVTIAAAATSDNPEIRDQIPQRFHRSQTLVLCPSSVVQNWVDEFAIWTPIDHDLGSIREITPRGRNLEMAERLKTIRDWNRKGGVLIMSYEMLRILIANKPARLNEEEHDLVKRCLLEGPNIIVADEAHKLRSGKSAISQVASRFKSTSRIAMTGSPLSNQLFEYYQMVEWVAPGYLEDPATFKKKFMDPIQAGSYIDSTRAEQRESLITLQLLNGILAPKVLRADTSVLAADLPPKTEFVLTVPLTEMQRKAYDTFVDCAKSGDSDANPRLWSWLAVMQLCCNHPFPFREKLADRFKKQEDNEGQSILSGSIQDAGLPSDLVSKMEELFSKHGDLQDIDLSNRAILLDKILDLSIQARDKVLIFTQSIPTMNYLDLMLSRRGRRYQRIDGSTPGADRQIVTKRFNSDNREHILLISTRAGGVGLNMFGANRVVIFDFLFNPMWEEQAVGRAYRLGQKKPVYVYRFLAGGTFEELIYNNAVFKRQLAVRVVDKKTVVRESLRKSSTYLHYVKNVKKDEHYPALGRDPDVLDEILRGEYSEIVLKATLSHIQNDENDHLTEEESRQVDRWLADERMKRVDPAAYHAEMKRREDAEKARQQEAARLVVNRQFEPAQVQQRSLQMNQAGQQQEDAEQADHEATRQRFEKSVQECKPSTMTEAGRQDFMMESLTSLSQGPIPMSKVGKSPLSVNNRGATQSAPFLSGAKSRGFDVRTLYPPDWPTFVDDKGVTQYASCESVAKAQGLKIGDWMQPKVYQPSSSSFQPAGLPAQPVSPSVYVPSSSSLRQAGCGESQPAIVVPADNDVIVIEDDSADSSPVKVPVDPSHPLAALSPTDNPPLSPTPLMRGDVTQENHNQPTSADLHRPEPTTAKQDDKLQGSAKHTPSPTPALGGDGSVDLTKKNAVESGCDQVTDPAVTDQDKSSNVDSNGIVDPEANPSQEADNGTALEKPATNPIGTSQAEPMDLRDDSASKPVALGASLDVAVAIPIASSQSEAMDISDGP</sequence>
<dbReference type="InterPro" id="IPR014001">
    <property type="entry name" value="Helicase_ATP-bd"/>
</dbReference>
<feature type="domain" description="Helicase ATP-binding" evidence="11">
    <location>
        <begin position="960"/>
        <end position="1161"/>
    </location>
</feature>
<comment type="similarity">
    <text evidence="2">Belongs to the SNF2/RAD54 helicase family.</text>
</comment>
<dbReference type="InterPro" id="IPR013761">
    <property type="entry name" value="SAM/pointed_sf"/>
</dbReference>
<dbReference type="InterPro" id="IPR049730">
    <property type="entry name" value="SNF2/RAD54-like_C"/>
</dbReference>
<keyword evidence="7" id="KW-0238">DNA-binding</keyword>
<evidence type="ECO:0000256" key="2">
    <source>
        <dbReference type="ARBA" id="ARBA00007025"/>
    </source>
</evidence>
<dbReference type="InterPro" id="IPR027417">
    <property type="entry name" value="P-loop_NTPase"/>
</dbReference>
<dbReference type="InterPro" id="IPR056026">
    <property type="entry name" value="DUF7607"/>
</dbReference>
<feature type="region of interest" description="Disordered" evidence="9">
    <location>
        <begin position="159"/>
        <end position="191"/>
    </location>
</feature>
<feature type="region of interest" description="Disordered" evidence="9">
    <location>
        <begin position="855"/>
        <end position="925"/>
    </location>
</feature>
<feature type="compositionally biased region" description="Basic and acidic residues" evidence="9">
    <location>
        <begin position="1620"/>
        <end position="1635"/>
    </location>
</feature>
<evidence type="ECO:0000259" key="10">
    <source>
        <dbReference type="PROSITE" id="PS50105"/>
    </source>
</evidence>
<dbReference type="SUPFAM" id="SSF47769">
    <property type="entry name" value="SAM/Pointed domain"/>
    <property type="match status" value="1"/>
</dbReference>
<dbReference type="PROSITE" id="PS51192">
    <property type="entry name" value="HELICASE_ATP_BIND_1"/>
    <property type="match status" value="1"/>
</dbReference>
<feature type="compositionally biased region" description="Polar residues" evidence="9">
    <location>
        <begin position="159"/>
        <end position="179"/>
    </location>
</feature>
<dbReference type="Gene3D" id="1.10.150.50">
    <property type="entry name" value="Transcription Factor, Ets-1"/>
    <property type="match status" value="1"/>
</dbReference>
<dbReference type="PANTHER" id="PTHR45797:SF1">
    <property type="entry name" value="HELICASE ARIP4"/>
    <property type="match status" value="1"/>
</dbReference>
<dbReference type="GeneID" id="81596491"/>
<evidence type="ECO:0000313" key="13">
    <source>
        <dbReference type="EMBL" id="KAJ5461313.1"/>
    </source>
</evidence>
<accession>A0AAD6CFE2</accession>
<dbReference type="SMART" id="SM00490">
    <property type="entry name" value="HELICc"/>
    <property type="match status" value="1"/>
</dbReference>
<feature type="domain" description="SAM" evidence="10">
    <location>
        <begin position="11"/>
        <end position="90"/>
    </location>
</feature>
<keyword evidence="3" id="KW-0547">Nucleotide-binding</keyword>
<feature type="region of interest" description="Disordered" evidence="9">
    <location>
        <begin position="1742"/>
        <end position="1770"/>
    </location>
</feature>
<feature type="compositionally biased region" description="Low complexity" evidence="9">
    <location>
        <begin position="881"/>
        <end position="899"/>
    </location>
</feature>
<dbReference type="CDD" id="cd18793">
    <property type="entry name" value="SF2_C_SNF"/>
    <property type="match status" value="1"/>
</dbReference>
<proteinExistence type="inferred from homology"/>
<comment type="caution">
    <text evidence="13">The sequence shown here is derived from an EMBL/GenBank/DDBJ whole genome shotgun (WGS) entry which is preliminary data.</text>
</comment>
<organism evidence="13 14">
    <name type="scientific">Penicillium daleae</name>
    <dbReference type="NCBI Taxonomy" id="63821"/>
    <lineage>
        <taxon>Eukaryota</taxon>
        <taxon>Fungi</taxon>
        <taxon>Dikarya</taxon>
        <taxon>Ascomycota</taxon>
        <taxon>Pezizomycotina</taxon>
        <taxon>Eurotiomycetes</taxon>
        <taxon>Eurotiomycetidae</taxon>
        <taxon>Eurotiales</taxon>
        <taxon>Aspergillaceae</taxon>
        <taxon>Penicillium</taxon>
    </lineage>
</organism>
<keyword evidence="8" id="KW-0539">Nucleus</keyword>
<keyword evidence="6" id="KW-0067">ATP-binding</keyword>
<evidence type="ECO:0000256" key="6">
    <source>
        <dbReference type="ARBA" id="ARBA00022840"/>
    </source>
</evidence>
<dbReference type="EMBL" id="JAPVEA010000002">
    <property type="protein sequence ID" value="KAJ5461313.1"/>
    <property type="molecule type" value="Genomic_DNA"/>
</dbReference>
<evidence type="ECO:0000259" key="11">
    <source>
        <dbReference type="PROSITE" id="PS51192"/>
    </source>
</evidence>
<feature type="compositionally biased region" description="Basic and acidic residues" evidence="9">
    <location>
        <begin position="1845"/>
        <end position="1860"/>
    </location>
</feature>
<dbReference type="Pfam" id="PF07647">
    <property type="entry name" value="SAM_2"/>
    <property type="match status" value="1"/>
</dbReference>
<dbReference type="PROSITE" id="PS51194">
    <property type="entry name" value="HELICASE_CTER"/>
    <property type="match status" value="1"/>
</dbReference>
<dbReference type="GO" id="GO:0004386">
    <property type="term" value="F:helicase activity"/>
    <property type="evidence" value="ECO:0007669"/>
    <property type="project" value="UniProtKB-KW"/>
</dbReference>
<evidence type="ECO:0000256" key="7">
    <source>
        <dbReference type="ARBA" id="ARBA00023125"/>
    </source>
</evidence>
<evidence type="ECO:0008006" key="15">
    <source>
        <dbReference type="Google" id="ProtNLM"/>
    </source>
</evidence>
<gene>
    <name evidence="13" type="ORF">N7458_002865</name>
</gene>
<dbReference type="Gene3D" id="3.40.50.300">
    <property type="entry name" value="P-loop containing nucleotide triphosphate hydrolases"/>
    <property type="match status" value="1"/>
</dbReference>
<feature type="region of interest" description="Disordered" evidence="9">
    <location>
        <begin position="1601"/>
        <end position="1642"/>
    </location>
</feature>
<feature type="compositionally biased region" description="Acidic residues" evidence="9">
    <location>
        <begin position="479"/>
        <end position="512"/>
    </location>
</feature>
<dbReference type="InterPro" id="IPR000330">
    <property type="entry name" value="SNF2_N"/>
</dbReference>
<comment type="subcellular location">
    <subcellularLocation>
        <location evidence="1">Nucleus</location>
    </subcellularLocation>
</comment>
<dbReference type="GO" id="GO:0016887">
    <property type="term" value="F:ATP hydrolysis activity"/>
    <property type="evidence" value="ECO:0007669"/>
    <property type="project" value="InterPro"/>
</dbReference>
<dbReference type="Proteomes" id="UP001213681">
    <property type="component" value="Unassembled WGS sequence"/>
</dbReference>
<evidence type="ECO:0000256" key="8">
    <source>
        <dbReference type="ARBA" id="ARBA00023242"/>
    </source>
</evidence>
<dbReference type="GO" id="GO:0005634">
    <property type="term" value="C:nucleus"/>
    <property type="evidence" value="ECO:0007669"/>
    <property type="project" value="UniProtKB-SubCell"/>
</dbReference>
<keyword evidence="14" id="KW-1185">Reference proteome</keyword>
<name>A0AAD6CFE2_9EURO</name>
<dbReference type="InterPro" id="IPR001660">
    <property type="entry name" value="SAM"/>
</dbReference>
<feature type="region of interest" description="Disordered" evidence="9">
    <location>
        <begin position="479"/>
        <end position="544"/>
    </location>
</feature>
<dbReference type="PANTHER" id="PTHR45797">
    <property type="entry name" value="RAD54-LIKE"/>
    <property type="match status" value="1"/>
</dbReference>
<feature type="compositionally biased region" description="Polar residues" evidence="9">
    <location>
        <begin position="858"/>
        <end position="868"/>
    </location>
</feature>
<feature type="region of interest" description="Disordered" evidence="9">
    <location>
        <begin position="251"/>
        <end position="271"/>
    </location>
</feature>